<proteinExistence type="predicted"/>
<accession>A0A1I7WF26</accession>
<dbReference type="AlphaFoldDB" id="A0A1I7WF26"/>
<protein>
    <submittedName>
        <fullName evidence="2">Uncharacterized protein</fullName>
    </submittedName>
</protein>
<name>A0A1I7WF26_HETBA</name>
<evidence type="ECO:0000313" key="1">
    <source>
        <dbReference type="Proteomes" id="UP000095283"/>
    </source>
</evidence>
<reference evidence="2" key="1">
    <citation type="submission" date="2016-11" db="UniProtKB">
        <authorList>
            <consortium name="WormBaseParasite"/>
        </authorList>
    </citation>
    <scope>IDENTIFICATION</scope>
</reference>
<sequence length="118" mass="13761">MFITKHFRYSVKKLTILKYSFNFCSHLRDMWLVCSFFISQRVVEYLVFYKSQNFDTLLPMLTENFSKSFMLQFSFCISEKLSGTLDGSLLSVQTNSIGRKTILYDTSDGMVIDSHICS</sequence>
<dbReference type="WBParaSite" id="Hba_03578">
    <property type="protein sequence ID" value="Hba_03578"/>
    <property type="gene ID" value="Hba_03578"/>
</dbReference>
<keyword evidence="1" id="KW-1185">Reference proteome</keyword>
<organism evidence="1 2">
    <name type="scientific">Heterorhabditis bacteriophora</name>
    <name type="common">Entomopathogenic nematode worm</name>
    <dbReference type="NCBI Taxonomy" id="37862"/>
    <lineage>
        <taxon>Eukaryota</taxon>
        <taxon>Metazoa</taxon>
        <taxon>Ecdysozoa</taxon>
        <taxon>Nematoda</taxon>
        <taxon>Chromadorea</taxon>
        <taxon>Rhabditida</taxon>
        <taxon>Rhabditina</taxon>
        <taxon>Rhabditomorpha</taxon>
        <taxon>Strongyloidea</taxon>
        <taxon>Heterorhabditidae</taxon>
        <taxon>Heterorhabditis</taxon>
    </lineage>
</organism>
<evidence type="ECO:0000313" key="2">
    <source>
        <dbReference type="WBParaSite" id="Hba_03578"/>
    </source>
</evidence>
<dbReference type="Proteomes" id="UP000095283">
    <property type="component" value="Unplaced"/>
</dbReference>